<name>A0A9X3E693_9HYPH</name>
<dbReference type="SUPFAM" id="SSF53474">
    <property type="entry name" value="alpha/beta-Hydrolases"/>
    <property type="match status" value="1"/>
</dbReference>
<dbReference type="RefSeq" id="WP_266339277.1">
    <property type="nucleotide sequence ID" value="NZ_JAPKNK010000005.1"/>
</dbReference>
<accession>A0A9X3E693</accession>
<dbReference type="Pfam" id="PF12697">
    <property type="entry name" value="Abhydrolase_6"/>
    <property type="match status" value="1"/>
</dbReference>
<dbReference type="Gene3D" id="3.40.50.1820">
    <property type="entry name" value="alpha/beta hydrolase"/>
    <property type="match status" value="1"/>
</dbReference>
<dbReference type="PANTHER" id="PTHR43798">
    <property type="entry name" value="MONOACYLGLYCEROL LIPASE"/>
    <property type="match status" value="1"/>
</dbReference>
<dbReference type="PRINTS" id="PR00111">
    <property type="entry name" value="ABHYDROLASE"/>
</dbReference>
<dbReference type="InterPro" id="IPR000073">
    <property type="entry name" value="AB_hydrolase_1"/>
</dbReference>
<gene>
    <name evidence="2" type="ORF">OSH07_13990</name>
</gene>
<dbReference type="InterPro" id="IPR050266">
    <property type="entry name" value="AB_hydrolase_sf"/>
</dbReference>
<feature type="domain" description="AB hydrolase-1" evidence="1">
    <location>
        <begin position="28"/>
        <end position="251"/>
    </location>
</feature>
<dbReference type="GO" id="GO:0046464">
    <property type="term" value="P:acylglycerol catabolic process"/>
    <property type="evidence" value="ECO:0007669"/>
    <property type="project" value="TreeGrafter"/>
</dbReference>
<keyword evidence="3" id="KW-1185">Reference proteome</keyword>
<dbReference type="AlphaFoldDB" id="A0A9X3E693"/>
<dbReference type="PANTHER" id="PTHR43798:SF33">
    <property type="entry name" value="HYDROLASE, PUTATIVE (AFU_ORTHOLOGUE AFUA_2G14860)-RELATED"/>
    <property type="match status" value="1"/>
</dbReference>
<reference evidence="2" key="1">
    <citation type="submission" date="2022-11" db="EMBL/GenBank/DDBJ databases">
        <title>Biodiversity and phylogenetic relationships of bacteria.</title>
        <authorList>
            <person name="Machado R.A.R."/>
            <person name="Bhat A."/>
            <person name="Loulou A."/>
            <person name="Kallel S."/>
        </authorList>
    </citation>
    <scope>NUCLEOTIDE SEQUENCE</scope>
    <source>
        <strain evidence="2">K-TC2</strain>
    </source>
</reference>
<dbReference type="InterPro" id="IPR029058">
    <property type="entry name" value="AB_hydrolase_fold"/>
</dbReference>
<sequence>MAVSFETLEYDVGGTRTVIKAIGKGKPILFLHGASTLEGFDFAAGLADRFRVLCASHPGFGFSGAAPHVAGMSDMVVHYLDLLDALDLEEKPHLMGFSMGGWMATELAGVARERFDKVVLVAPAGLNDPAHPATNLGALAPQDLPAYLAHDVSVALRYFPDGSDAAFAEAFGTDRAREGETLGRLLAPFGMGHPNLRRFLGRINNPALVVWGEEDRLLPASQAPLFVDALPDARLILVEDAGHFVMQEKPGTLTQVGDFLAG</sequence>
<organism evidence="2 3">
    <name type="scientific">Kaistia nematophila</name>
    <dbReference type="NCBI Taxonomy" id="2994654"/>
    <lineage>
        <taxon>Bacteria</taxon>
        <taxon>Pseudomonadati</taxon>
        <taxon>Pseudomonadota</taxon>
        <taxon>Alphaproteobacteria</taxon>
        <taxon>Hyphomicrobiales</taxon>
        <taxon>Kaistiaceae</taxon>
        <taxon>Kaistia</taxon>
    </lineage>
</organism>
<evidence type="ECO:0000313" key="3">
    <source>
        <dbReference type="Proteomes" id="UP001144805"/>
    </source>
</evidence>
<dbReference type="EMBL" id="JAPKNK010000005">
    <property type="protein sequence ID" value="MCX5570313.1"/>
    <property type="molecule type" value="Genomic_DNA"/>
</dbReference>
<protein>
    <submittedName>
        <fullName evidence="2">Alpha/beta fold hydrolase</fullName>
    </submittedName>
</protein>
<evidence type="ECO:0000259" key="1">
    <source>
        <dbReference type="Pfam" id="PF12697"/>
    </source>
</evidence>
<keyword evidence="2" id="KW-0378">Hydrolase</keyword>
<dbReference type="GO" id="GO:0047372">
    <property type="term" value="F:monoacylglycerol lipase activity"/>
    <property type="evidence" value="ECO:0007669"/>
    <property type="project" value="TreeGrafter"/>
</dbReference>
<evidence type="ECO:0000313" key="2">
    <source>
        <dbReference type="EMBL" id="MCX5570313.1"/>
    </source>
</evidence>
<dbReference type="GO" id="GO:0016020">
    <property type="term" value="C:membrane"/>
    <property type="evidence" value="ECO:0007669"/>
    <property type="project" value="TreeGrafter"/>
</dbReference>
<dbReference type="Proteomes" id="UP001144805">
    <property type="component" value="Unassembled WGS sequence"/>
</dbReference>
<proteinExistence type="predicted"/>
<comment type="caution">
    <text evidence="2">The sequence shown here is derived from an EMBL/GenBank/DDBJ whole genome shotgun (WGS) entry which is preliminary data.</text>
</comment>